<accession>A0A517Z0X0</accession>
<dbReference type="InterPro" id="IPR002220">
    <property type="entry name" value="DapA-like"/>
</dbReference>
<proteinExistence type="inferred from homology"/>
<dbReference type="SUPFAM" id="SSF51569">
    <property type="entry name" value="Aldolase"/>
    <property type="match status" value="1"/>
</dbReference>
<dbReference type="Pfam" id="PF00701">
    <property type="entry name" value="DHDPS"/>
    <property type="match status" value="1"/>
</dbReference>
<dbReference type="RefSeq" id="WP_145366824.1">
    <property type="nucleotide sequence ID" value="NZ_CP036275.1"/>
</dbReference>
<dbReference type="EMBL" id="CP036275">
    <property type="protein sequence ID" value="QDU36122.1"/>
    <property type="molecule type" value="Genomic_DNA"/>
</dbReference>
<dbReference type="EC" id="4.3.3.7" evidence="3"/>
<dbReference type="OrthoDB" id="9771791at2"/>
<dbReference type="GO" id="GO:0005829">
    <property type="term" value="C:cytosol"/>
    <property type="evidence" value="ECO:0007669"/>
    <property type="project" value="TreeGrafter"/>
</dbReference>
<dbReference type="KEGG" id="mri:Mal4_04050"/>
<evidence type="ECO:0000313" key="3">
    <source>
        <dbReference type="EMBL" id="QDU36122.1"/>
    </source>
</evidence>
<dbReference type="AlphaFoldDB" id="A0A517Z0X0"/>
<keyword evidence="2 3" id="KW-0456">Lyase</keyword>
<dbReference type="CDD" id="cd00408">
    <property type="entry name" value="DHDPS-like"/>
    <property type="match status" value="1"/>
</dbReference>
<reference evidence="3 4" key="1">
    <citation type="submission" date="2019-02" db="EMBL/GenBank/DDBJ databases">
        <title>Deep-cultivation of Planctomycetes and their phenomic and genomic characterization uncovers novel biology.</title>
        <authorList>
            <person name="Wiegand S."/>
            <person name="Jogler M."/>
            <person name="Boedeker C."/>
            <person name="Pinto D."/>
            <person name="Vollmers J."/>
            <person name="Rivas-Marin E."/>
            <person name="Kohn T."/>
            <person name="Peeters S.H."/>
            <person name="Heuer A."/>
            <person name="Rast P."/>
            <person name="Oberbeckmann S."/>
            <person name="Bunk B."/>
            <person name="Jeske O."/>
            <person name="Meyerdierks A."/>
            <person name="Storesund J.E."/>
            <person name="Kallscheuer N."/>
            <person name="Luecker S."/>
            <person name="Lage O.M."/>
            <person name="Pohl T."/>
            <person name="Merkel B.J."/>
            <person name="Hornburger P."/>
            <person name="Mueller R.-W."/>
            <person name="Bruemmer F."/>
            <person name="Labrenz M."/>
            <person name="Spormann A.M."/>
            <person name="Op den Camp H."/>
            <person name="Overmann J."/>
            <person name="Amann R."/>
            <person name="Jetten M.S.M."/>
            <person name="Mascher T."/>
            <person name="Medema M.H."/>
            <person name="Devos D.P."/>
            <person name="Kaster A.-K."/>
            <person name="Ovreas L."/>
            <person name="Rohde M."/>
            <person name="Galperin M.Y."/>
            <person name="Jogler C."/>
        </authorList>
    </citation>
    <scope>NUCLEOTIDE SEQUENCE [LARGE SCALE GENOMIC DNA]</scope>
    <source>
        <strain evidence="3 4">Mal4</strain>
    </source>
</reference>
<dbReference type="PANTHER" id="PTHR12128">
    <property type="entry name" value="DIHYDRODIPICOLINATE SYNTHASE"/>
    <property type="match status" value="1"/>
</dbReference>
<name>A0A517Z0X0_9PLAN</name>
<comment type="similarity">
    <text evidence="1">Belongs to the DapA family.</text>
</comment>
<evidence type="ECO:0000256" key="2">
    <source>
        <dbReference type="ARBA" id="ARBA00023239"/>
    </source>
</evidence>
<gene>
    <name evidence="3" type="primary">dapA_1</name>
    <name evidence="3" type="ORF">Mal4_04050</name>
</gene>
<dbReference type="Proteomes" id="UP000320496">
    <property type="component" value="Chromosome"/>
</dbReference>
<dbReference type="InterPro" id="IPR013785">
    <property type="entry name" value="Aldolase_TIM"/>
</dbReference>
<evidence type="ECO:0000256" key="1">
    <source>
        <dbReference type="ARBA" id="ARBA00007592"/>
    </source>
</evidence>
<dbReference type="PANTHER" id="PTHR12128:SF66">
    <property type="entry name" value="4-HYDROXY-2-OXOGLUTARATE ALDOLASE, MITOCHONDRIAL"/>
    <property type="match status" value="1"/>
</dbReference>
<dbReference type="Gene3D" id="3.20.20.70">
    <property type="entry name" value="Aldolase class I"/>
    <property type="match status" value="1"/>
</dbReference>
<keyword evidence="4" id="KW-1185">Reference proteome</keyword>
<dbReference type="SMART" id="SM01130">
    <property type="entry name" value="DHDPS"/>
    <property type="match status" value="1"/>
</dbReference>
<protein>
    <submittedName>
        <fullName evidence="3">4-hydroxy-tetrahydrodipicolinate synthase</fullName>
        <ecNumber evidence="3">4.3.3.7</ecNumber>
    </submittedName>
</protein>
<dbReference type="GO" id="GO:0008840">
    <property type="term" value="F:4-hydroxy-tetrahydrodipicolinate synthase activity"/>
    <property type="evidence" value="ECO:0007669"/>
    <property type="project" value="UniProtKB-EC"/>
</dbReference>
<sequence>MSSPTDQPLHGVLPVLHTPLTDDHAIDGPTLRREIDWAFELEADGVVVAMVSEILRLGHTGRKELAGLVCEAVGDRGYSVISVGAESTAEAIDFARHAEEIGASAVMAIPPVATALGGDATCKYFAAIARSISIPLVVQDASSYVGAAIDLSVYNRLLDEFGPEQILFKPESSPLGPNLSKLRDATGGTARIFEGSGGINLVDCYRRGIVGTMPGTDLLDGIVALWQALEAGDDERTYALSLPICALVALQLQAGLDGFLAIEKYLLHKRGLFPNTHRIEPVGWTLDAETQAEVDRLFARLQAAL</sequence>
<organism evidence="3 4">
    <name type="scientific">Maioricimonas rarisocia</name>
    <dbReference type="NCBI Taxonomy" id="2528026"/>
    <lineage>
        <taxon>Bacteria</taxon>
        <taxon>Pseudomonadati</taxon>
        <taxon>Planctomycetota</taxon>
        <taxon>Planctomycetia</taxon>
        <taxon>Planctomycetales</taxon>
        <taxon>Planctomycetaceae</taxon>
        <taxon>Maioricimonas</taxon>
    </lineage>
</organism>
<evidence type="ECO:0000313" key="4">
    <source>
        <dbReference type="Proteomes" id="UP000320496"/>
    </source>
</evidence>